<evidence type="ECO:0008006" key="3">
    <source>
        <dbReference type="Google" id="ProtNLM"/>
    </source>
</evidence>
<dbReference type="Proteomes" id="UP000475928">
    <property type="component" value="Unassembled WGS sequence"/>
</dbReference>
<organism evidence="1 2">
    <name type="scientific">Pseudolactococcus insecticola</name>
    <dbReference type="NCBI Taxonomy" id="2709158"/>
    <lineage>
        <taxon>Bacteria</taxon>
        <taxon>Bacillati</taxon>
        <taxon>Bacillota</taxon>
        <taxon>Bacilli</taxon>
        <taxon>Lactobacillales</taxon>
        <taxon>Streptococcaceae</taxon>
        <taxon>Pseudolactococcus</taxon>
    </lineage>
</organism>
<dbReference type="Gene3D" id="3.30.2310.20">
    <property type="entry name" value="RelE-like"/>
    <property type="match status" value="1"/>
</dbReference>
<sequence>MRGTDLEYRIEYDPSVLDKISDIRDYISNVLLNPTTADKRVKNIFDDIEKIKYMPEGYPSADEKIGKRLSQKFDTRFTLIVSKKYMVFFFIDNQRIVVSHLLPTSTNYFDLFI</sequence>
<dbReference type="InterPro" id="IPR035093">
    <property type="entry name" value="RelE/ParE_toxin_dom_sf"/>
</dbReference>
<reference evidence="1 2" key="1">
    <citation type="submission" date="2020-02" db="EMBL/GenBank/DDBJ databases">
        <title>Draft genome sequence of Lactococcus sp. Hs20B0-1.</title>
        <authorList>
            <person name="Noda S."/>
            <person name="Yuki M."/>
            <person name="Ohkuma M."/>
        </authorList>
    </citation>
    <scope>NUCLEOTIDE SEQUENCE [LARGE SCALE GENOMIC DNA]</scope>
    <source>
        <strain evidence="1 2">Hs20B0-1</strain>
    </source>
</reference>
<proteinExistence type="predicted"/>
<keyword evidence="2" id="KW-1185">Reference proteome</keyword>
<dbReference type="EMBL" id="BLLH01000014">
    <property type="protein sequence ID" value="GFH41387.1"/>
    <property type="molecule type" value="Genomic_DNA"/>
</dbReference>
<comment type="caution">
    <text evidence="1">The sequence shown here is derived from an EMBL/GenBank/DDBJ whole genome shotgun (WGS) entry which is preliminary data.</text>
</comment>
<gene>
    <name evidence="1" type="ORF">Hs20B_17850</name>
</gene>
<evidence type="ECO:0000313" key="1">
    <source>
        <dbReference type="EMBL" id="GFH41387.1"/>
    </source>
</evidence>
<protein>
    <recommendedName>
        <fullName evidence="3">Plasmid stabilization protein</fullName>
    </recommendedName>
</protein>
<dbReference type="AlphaFoldDB" id="A0A6A0BC47"/>
<name>A0A6A0BC47_9LACT</name>
<evidence type="ECO:0000313" key="2">
    <source>
        <dbReference type="Proteomes" id="UP000475928"/>
    </source>
</evidence>
<accession>A0A6A0BC47</accession>